<gene>
    <name evidence="3" type="ORF">NM961_14220</name>
</gene>
<evidence type="ECO:0000313" key="4">
    <source>
        <dbReference type="Proteomes" id="UP001165498"/>
    </source>
</evidence>
<organism evidence="3 4">
    <name type="scientific">Tahibacter harae</name>
    <dbReference type="NCBI Taxonomy" id="2963937"/>
    <lineage>
        <taxon>Bacteria</taxon>
        <taxon>Pseudomonadati</taxon>
        <taxon>Pseudomonadota</taxon>
        <taxon>Gammaproteobacteria</taxon>
        <taxon>Lysobacterales</taxon>
        <taxon>Rhodanobacteraceae</taxon>
        <taxon>Tahibacter</taxon>
    </lineage>
</organism>
<protein>
    <submittedName>
        <fullName evidence="3">Uncharacterized protein</fullName>
    </submittedName>
</protein>
<proteinExistence type="predicted"/>
<feature type="transmembrane region" description="Helical" evidence="1">
    <location>
        <begin position="124"/>
        <end position="142"/>
    </location>
</feature>
<evidence type="ECO:0000313" key="3">
    <source>
        <dbReference type="EMBL" id="MCQ4165874.1"/>
    </source>
</evidence>
<reference evidence="3" key="1">
    <citation type="submission" date="2022-07" db="EMBL/GenBank/DDBJ databases">
        <title>Tahibacter sp., a new gammaproteobacterium isolated from the silt sample collected at pig farm.</title>
        <authorList>
            <person name="Chen H."/>
        </authorList>
    </citation>
    <scope>NUCLEOTIDE SEQUENCE</scope>
    <source>
        <strain evidence="3">P2K</strain>
    </source>
</reference>
<evidence type="ECO:0000256" key="2">
    <source>
        <dbReference type="SAM" id="SignalP"/>
    </source>
</evidence>
<dbReference type="RefSeq" id="WP_255915063.1">
    <property type="nucleotide sequence ID" value="NZ_JANFQO010000012.1"/>
</dbReference>
<dbReference type="Proteomes" id="UP001165498">
    <property type="component" value="Unassembled WGS sequence"/>
</dbReference>
<keyword evidence="1" id="KW-1133">Transmembrane helix</keyword>
<keyword evidence="4" id="KW-1185">Reference proteome</keyword>
<feature type="transmembrane region" description="Helical" evidence="1">
    <location>
        <begin position="58"/>
        <end position="81"/>
    </location>
</feature>
<feature type="signal peptide" evidence="2">
    <location>
        <begin position="1"/>
        <end position="20"/>
    </location>
</feature>
<keyword evidence="2" id="KW-0732">Signal</keyword>
<dbReference type="EMBL" id="JANFQO010000012">
    <property type="protein sequence ID" value="MCQ4165874.1"/>
    <property type="molecule type" value="Genomic_DNA"/>
</dbReference>
<feature type="chain" id="PRO_5045720582" evidence="2">
    <location>
        <begin position="21"/>
        <end position="154"/>
    </location>
</feature>
<name>A0ABT1QUB3_9GAMM</name>
<keyword evidence="1" id="KW-0812">Transmembrane</keyword>
<sequence>MANLLLLALLCLTLAGFACAAAWSRDEAGHARRWDAAFAFVLGAAALELVLLASPLSLMFPLPALLGLPLPMLVGPFWWRARHQRLHWSWRRWVFQLIPGAALLLSTVLTTLQGGWPPLELPGVGVVVTAALLNLAAGALRWPQRAGLLRKRWS</sequence>
<comment type="caution">
    <text evidence="3">The sequence shown here is derived from an EMBL/GenBank/DDBJ whole genome shotgun (WGS) entry which is preliminary data.</text>
</comment>
<keyword evidence="1" id="KW-0472">Membrane</keyword>
<evidence type="ECO:0000256" key="1">
    <source>
        <dbReference type="SAM" id="Phobius"/>
    </source>
</evidence>
<feature type="transmembrane region" description="Helical" evidence="1">
    <location>
        <begin position="93"/>
        <end position="112"/>
    </location>
</feature>
<accession>A0ABT1QUB3</accession>